<proteinExistence type="predicted"/>
<accession>A0AA86UMG9</accession>
<protein>
    <submittedName>
        <fullName evidence="3">Hypothetical_protein</fullName>
    </submittedName>
</protein>
<keyword evidence="1" id="KW-0812">Transmembrane</keyword>
<dbReference type="AlphaFoldDB" id="A0AA86UMG9"/>
<keyword evidence="1" id="KW-0472">Membrane</keyword>
<evidence type="ECO:0000256" key="1">
    <source>
        <dbReference type="SAM" id="Phobius"/>
    </source>
</evidence>
<feature type="transmembrane region" description="Helical" evidence="1">
    <location>
        <begin position="12"/>
        <end position="32"/>
    </location>
</feature>
<dbReference type="Proteomes" id="UP001642409">
    <property type="component" value="Unassembled WGS sequence"/>
</dbReference>
<evidence type="ECO:0000313" key="4">
    <source>
        <dbReference type="Proteomes" id="UP001642409"/>
    </source>
</evidence>
<keyword evidence="1" id="KW-1133">Transmembrane helix</keyword>
<reference evidence="2" key="1">
    <citation type="submission" date="2023-06" db="EMBL/GenBank/DDBJ databases">
        <authorList>
            <person name="Kurt Z."/>
        </authorList>
    </citation>
    <scope>NUCLEOTIDE SEQUENCE</scope>
</reference>
<comment type="caution">
    <text evidence="2">The sequence shown here is derived from an EMBL/GenBank/DDBJ whole genome shotgun (WGS) entry which is preliminary data.</text>
</comment>
<evidence type="ECO:0000313" key="3">
    <source>
        <dbReference type="EMBL" id="CAL6012701.1"/>
    </source>
</evidence>
<keyword evidence="4" id="KW-1185">Reference proteome</keyword>
<dbReference type="EMBL" id="CAXDID020000067">
    <property type="protein sequence ID" value="CAL6012701.1"/>
    <property type="molecule type" value="Genomic_DNA"/>
</dbReference>
<gene>
    <name evidence="3" type="ORF">HINF_LOCUS23428</name>
    <name evidence="2" type="ORF">HINF_LOCUS44807</name>
</gene>
<organism evidence="2">
    <name type="scientific">Hexamita inflata</name>
    <dbReference type="NCBI Taxonomy" id="28002"/>
    <lineage>
        <taxon>Eukaryota</taxon>
        <taxon>Metamonada</taxon>
        <taxon>Diplomonadida</taxon>
        <taxon>Hexamitidae</taxon>
        <taxon>Hexamitinae</taxon>
        <taxon>Hexamita</taxon>
    </lineage>
</organism>
<reference evidence="3 4" key="2">
    <citation type="submission" date="2024-07" db="EMBL/GenBank/DDBJ databases">
        <authorList>
            <person name="Akdeniz Z."/>
        </authorList>
    </citation>
    <scope>NUCLEOTIDE SEQUENCE [LARGE SCALE GENOMIC DNA]</scope>
</reference>
<feature type="transmembrane region" description="Helical" evidence="1">
    <location>
        <begin position="125"/>
        <end position="143"/>
    </location>
</feature>
<name>A0AA86UMG9_9EUKA</name>
<dbReference type="EMBL" id="CATOUU010000884">
    <property type="protein sequence ID" value="CAI9957162.1"/>
    <property type="molecule type" value="Genomic_DNA"/>
</dbReference>
<evidence type="ECO:0000313" key="2">
    <source>
        <dbReference type="EMBL" id="CAI9957162.1"/>
    </source>
</evidence>
<sequence length="159" mass="19372">MLAVQRVKAEFYRVLLQFHCFFEHLFLGLNYFSNCFFFERVVFNFICYLHFSEQQYQLACEFRVFSECSSDQAFHLAFQQLQRVAADYDVHEFFFNFRFLLWICCLEQHQQFFCFNDNTIMQGSLANILLDLLQIIYVLLVLVHQLGQMRRFKVFLKRT</sequence>